<proteinExistence type="predicted"/>
<evidence type="ECO:0000313" key="3">
    <source>
        <dbReference type="EMBL" id="NWB48496.1"/>
    </source>
</evidence>
<reference evidence="3 4" key="1">
    <citation type="submission" date="2020-04" db="EMBL/GenBank/DDBJ databases">
        <title>Molecular characterization of pseudomonads from Agaricus bisporus reveal novel blotch 2 pathogens in Western Europe.</title>
        <authorList>
            <person name="Taparia T."/>
            <person name="Krijger M."/>
            <person name="Haynes E."/>
            <person name="Elpinstone J.G."/>
            <person name="Noble R."/>
            <person name="Van Der Wolf J."/>
        </authorList>
    </citation>
    <scope>NUCLEOTIDE SEQUENCE [LARGE SCALE GENOMIC DNA]</scope>
    <source>
        <strain evidence="3 4">F1001</strain>
    </source>
</reference>
<feature type="chain" id="PRO_5031057184" evidence="1">
    <location>
        <begin position="19"/>
        <end position="188"/>
    </location>
</feature>
<accession>A0A7Y7WFJ1</accession>
<feature type="domain" description="Chalcone isomerase" evidence="2">
    <location>
        <begin position="22"/>
        <end position="183"/>
    </location>
</feature>
<dbReference type="Gene3D" id="3.50.70.10">
    <property type="match status" value="1"/>
</dbReference>
<protein>
    <submittedName>
        <fullName evidence="3">Chalcone isomerase family protein</fullName>
    </submittedName>
</protein>
<dbReference type="AlphaFoldDB" id="A0A7Y7WFJ1"/>
<gene>
    <name evidence="3" type="ORF">HX829_18545</name>
</gene>
<dbReference type="EMBL" id="JACAPU010000021">
    <property type="protein sequence ID" value="NWB48496.1"/>
    <property type="molecule type" value="Genomic_DNA"/>
</dbReference>
<sequence>MRQIAACLLLIFSSLTWAGPAERLKEAHFPGQWHNGSETLELKGQTVLTYLWADVYAAALYSAPGISARQAVAELRDQRLELYYFRNIDRLDVIKAATATLQRQQTAANLQHLQGELDSLHQSFKDIQRGDRYALDYRVGRGLNLERNGQVIFSSHDPELARAYFGIWLAPQGLSDPLRETLLAQNPG</sequence>
<evidence type="ECO:0000313" key="4">
    <source>
        <dbReference type="Proteomes" id="UP000582981"/>
    </source>
</evidence>
<evidence type="ECO:0000256" key="1">
    <source>
        <dbReference type="SAM" id="SignalP"/>
    </source>
</evidence>
<name>A0A7Y7WFJ1_9PSED</name>
<keyword evidence="1" id="KW-0732">Signal</keyword>
<dbReference type="GO" id="GO:0016853">
    <property type="term" value="F:isomerase activity"/>
    <property type="evidence" value="ECO:0007669"/>
    <property type="project" value="UniProtKB-KW"/>
</dbReference>
<comment type="caution">
    <text evidence="3">The sequence shown here is derived from an EMBL/GenBank/DDBJ whole genome shotgun (WGS) entry which is preliminary data.</text>
</comment>
<feature type="signal peptide" evidence="1">
    <location>
        <begin position="1"/>
        <end position="18"/>
    </location>
</feature>
<keyword evidence="3" id="KW-0413">Isomerase</keyword>
<dbReference type="Proteomes" id="UP000582981">
    <property type="component" value="Unassembled WGS sequence"/>
</dbReference>
<dbReference type="RefSeq" id="WP_177144733.1">
    <property type="nucleotide sequence ID" value="NZ_JACAPU010000021.1"/>
</dbReference>
<dbReference type="InterPro" id="IPR016088">
    <property type="entry name" value="Chalcone_isomerase_3-sand"/>
</dbReference>
<dbReference type="InterPro" id="IPR016087">
    <property type="entry name" value="Chalcone_isomerase"/>
</dbReference>
<evidence type="ECO:0000259" key="2">
    <source>
        <dbReference type="Pfam" id="PF16036"/>
    </source>
</evidence>
<organism evidence="3 4">
    <name type="scientific">Pseudomonas gingeri</name>
    <dbReference type="NCBI Taxonomy" id="117681"/>
    <lineage>
        <taxon>Bacteria</taxon>
        <taxon>Pseudomonadati</taxon>
        <taxon>Pseudomonadota</taxon>
        <taxon>Gammaproteobacteria</taxon>
        <taxon>Pseudomonadales</taxon>
        <taxon>Pseudomonadaceae</taxon>
        <taxon>Pseudomonas</taxon>
    </lineage>
</organism>
<dbReference type="Pfam" id="PF16036">
    <property type="entry name" value="Chalcone_3"/>
    <property type="match status" value="1"/>
</dbReference>